<feature type="non-terminal residue" evidence="3">
    <location>
        <position position="1"/>
    </location>
</feature>
<dbReference type="Gene3D" id="2.60.120.620">
    <property type="entry name" value="q2cbj1_9rhob like domain"/>
    <property type="match status" value="1"/>
</dbReference>
<proteinExistence type="predicted"/>
<evidence type="ECO:0000313" key="3">
    <source>
        <dbReference type="EMBL" id="SVC04300.1"/>
    </source>
</evidence>
<keyword evidence="1" id="KW-0479">Metal-binding</keyword>
<protein>
    <recommendedName>
        <fullName evidence="4">Fe2OG dioxygenase domain-containing protein</fullName>
    </recommendedName>
</protein>
<dbReference type="Pfam" id="PF05721">
    <property type="entry name" value="PhyH"/>
    <property type="match status" value="1"/>
</dbReference>
<evidence type="ECO:0008006" key="4">
    <source>
        <dbReference type="Google" id="ProtNLM"/>
    </source>
</evidence>
<sequence length="286" mass="31372">VGHVLDPGQLASWDRDGFVVLPDFVDTELQADLRNRIAEIVADYSTSGLPDGAVSVFSTTEQTHAQDDWFLSSSDVIRPFLEAGAFDGAGNQIVPMYQALNKLGHAMHDLDPVFDRFSRTPALARLAADLGFVDPLLLQSMVIFKPPHIGGEVICHCDHSFLWTEPQTVVGFWFALDDATVDNGCMWVIPGGHTGGARTRFRLDGSGGTTTDVLDPTPYDHEDLVPVEAESGTLIAFHGCLPHWSSTNTSDRPRLAYTLHVIDGMAHYRTDNWLQRDTGLPLRGFA</sequence>
<dbReference type="PANTHER" id="PTHR20883:SF15">
    <property type="entry name" value="PHYTANOYL-COA DIOXYGENASE DOMAIN-CONTAINING PROTEIN 1"/>
    <property type="match status" value="1"/>
</dbReference>
<name>A0A382IX46_9ZZZZ</name>
<dbReference type="PANTHER" id="PTHR20883">
    <property type="entry name" value="PHYTANOYL-COA DIOXYGENASE DOMAIN CONTAINING 1"/>
    <property type="match status" value="1"/>
</dbReference>
<dbReference type="EMBL" id="UINC01070277">
    <property type="protein sequence ID" value="SVC04300.1"/>
    <property type="molecule type" value="Genomic_DNA"/>
</dbReference>
<gene>
    <name evidence="3" type="ORF">METZ01_LOCUS257154</name>
</gene>
<organism evidence="3">
    <name type="scientific">marine metagenome</name>
    <dbReference type="NCBI Taxonomy" id="408172"/>
    <lineage>
        <taxon>unclassified sequences</taxon>
        <taxon>metagenomes</taxon>
        <taxon>ecological metagenomes</taxon>
    </lineage>
</organism>
<evidence type="ECO:0000256" key="2">
    <source>
        <dbReference type="ARBA" id="ARBA00023004"/>
    </source>
</evidence>
<evidence type="ECO:0000256" key="1">
    <source>
        <dbReference type="ARBA" id="ARBA00022723"/>
    </source>
</evidence>
<accession>A0A382IX46</accession>
<dbReference type="InterPro" id="IPR008775">
    <property type="entry name" value="Phytyl_CoA_dOase-like"/>
</dbReference>
<keyword evidence="2" id="KW-0408">Iron</keyword>
<dbReference type="SUPFAM" id="SSF51197">
    <property type="entry name" value="Clavaminate synthase-like"/>
    <property type="match status" value="1"/>
</dbReference>
<dbReference type="AlphaFoldDB" id="A0A382IX46"/>
<dbReference type="GO" id="GO:0046872">
    <property type="term" value="F:metal ion binding"/>
    <property type="evidence" value="ECO:0007669"/>
    <property type="project" value="UniProtKB-KW"/>
</dbReference>
<reference evidence="3" key="1">
    <citation type="submission" date="2018-05" db="EMBL/GenBank/DDBJ databases">
        <authorList>
            <person name="Lanie J.A."/>
            <person name="Ng W.-L."/>
            <person name="Kazmierczak K.M."/>
            <person name="Andrzejewski T.M."/>
            <person name="Davidsen T.M."/>
            <person name="Wayne K.J."/>
            <person name="Tettelin H."/>
            <person name="Glass J.I."/>
            <person name="Rusch D."/>
            <person name="Podicherti R."/>
            <person name="Tsui H.-C.T."/>
            <person name="Winkler M.E."/>
        </authorList>
    </citation>
    <scope>NUCLEOTIDE SEQUENCE</scope>
</reference>